<name>A0ABX8V0G1_9BACT</name>
<evidence type="ECO:0000313" key="2">
    <source>
        <dbReference type="EMBL" id="QYF48708.1"/>
    </source>
</evidence>
<evidence type="ECO:0000313" key="3">
    <source>
        <dbReference type="Proteomes" id="UP000826014"/>
    </source>
</evidence>
<dbReference type="RefSeq" id="WP_215216463.1">
    <property type="nucleotide sequence ID" value="NZ_CP075587.1"/>
</dbReference>
<keyword evidence="1" id="KW-0175">Coiled coil</keyword>
<gene>
    <name evidence="2" type="ORF">RHABOEDO_000912</name>
</gene>
<dbReference type="EMBL" id="CP075587">
    <property type="protein sequence ID" value="QYF48708.1"/>
    <property type="molecule type" value="Genomic_DNA"/>
</dbReference>
<organism evidence="2 3">
    <name type="scientific">Candidatus Rhabdochlamydia oedothoracis</name>
    <dbReference type="NCBI Taxonomy" id="2720720"/>
    <lineage>
        <taxon>Bacteria</taxon>
        <taxon>Pseudomonadati</taxon>
        <taxon>Chlamydiota</taxon>
        <taxon>Chlamydiia</taxon>
        <taxon>Parachlamydiales</taxon>
        <taxon>Candidatus Rhabdochlamydiaceae</taxon>
        <taxon>Candidatus Rhabdochlamydia</taxon>
    </lineage>
</organism>
<proteinExistence type="predicted"/>
<reference evidence="2 3" key="1">
    <citation type="journal article" date="2022" name="bioRxiv">
        <title>Ecology and evolution of chlamydial symbionts of arthropods.</title>
        <authorList>
            <person name="Halter T."/>
            <person name="Koestlbacher S."/>
            <person name="Collingro A."/>
            <person name="Sixt B.S."/>
            <person name="Toenshoff E.R."/>
            <person name="Hendrickx F."/>
            <person name="Kostanjsek R."/>
            <person name="Horn M."/>
        </authorList>
    </citation>
    <scope>NUCLEOTIDE SEQUENCE [LARGE SCALE GENOMIC DNA]</scope>
    <source>
        <strain evidence="2">W744xW776</strain>
    </source>
</reference>
<dbReference type="Proteomes" id="UP000826014">
    <property type="component" value="Chromosome"/>
</dbReference>
<sequence>MAEVISNLQLDPERALMSLITKSENQVQERIKKKSTEVDQLHAVLNIAINLNSIFSEKPEKNKVDFSNNKEIRDQLNQLFIYNPEWIADFHQNKFNESELQNIRDHFKEVSQLQQLLANSSQDKYELENRKKSLDEKLNNVDPQVYSFDATQFSKIKYMLIYIEKSTSTKLSQTVSESHQMTEEVTLLLKTCNETERRRDQFMKHILGKV</sequence>
<keyword evidence="3" id="KW-1185">Reference proteome</keyword>
<feature type="coiled-coil region" evidence="1">
    <location>
        <begin position="110"/>
        <end position="137"/>
    </location>
</feature>
<protein>
    <submittedName>
        <fullName evidence="2">Uncharacterized protein</fullName>
    </submittedName>
</protein>
<accession>A0ABX8V0G1</accession>
<evidence type="ECO:0000256" key="1">
    <source>
        <dbReference type="SAM" id="Coils"/>
    </source>
</evidence>